<evidence type="ECO:0000313" key="1">
    <source>
        <dbReference type="EMBL" id="AND28498.1"/>
    </source>
</evidence>
<name>A0A160LKN7_BACTI</name>
<organism evidence="1">
    <name type="scientific">Bacillus thuringiensis subsp. israelensis</name>
    <dbReference type="NCBI Taxonomy" id="1430"/>
    <lineage>
        <taxon>Bacteria</taxon>
        <taxon>Bacillati</taxon>
        <taxon>Bacillota</taxon>
        <taxon>Bacilli</taxon>
        <taxon>Bacillales</taxon>
        <taxon>Bacillaceae</taxon>
        <taxon>Bacillus</taxon>
        <taxon>Bacillus cereus group</taxon>
    </lineage>
</organism>
<protein>
    <submittedName>
        <fullName evidence="1">Uncharacterized protein</fullName>
    </submittedName>
</protein>
<dbReference type="EMBL" id="CP013278">
    <property type="protein sequence ID" value="AND28498.1"/>
    <property type="molecule type" value="Genomic_DNA"/>
</dbReference>
<proteinExistence type="predicted"/>
<dbReference type="RefSeq" id="WP_000183580.1">
    <property type="nucleotide sequence ID" value="NZ_CP013278.1"/>
</dbReference>
<reference evidence="1" key="1">
    <citation type="journal article" date="2017" name="Res. Microbiol.">
        <title>Comparative genomics of extrachromosomal elements in Bacillus thuringiensis subsp. israelensis.</title>
        <authorList>
            <person name="Bolotin A."/>
            <person name="Gillis A."/>
            <person name="Sanchis V."/>
            <person name="Nielsen-LeRoux C."/>
            <person name="Mahillon J."/>
            <person name="Lereclus D."/>
            <person name="Sorokin A."/>
        </authorList>
    </citation>
    <scope>NUCLEOTIDE SEQUENCE</scope>
    <source>
        <strain evidence="1">AM65-52</strain>
        <plasmid evidence="1">pAM65-52-3-235K</plasmid>
    </source>
</reference>
<sequence>MTNMLDVIYADTKLEVPANTDMKALEAAMIENFPELKNPTITREGNTITFTAKAGTKGADNMEMLDVVYADTKLEVPANTDMKALEAAMIENFPELKNPTITREGNTVTFTAKAGTKGSDMLDVIYADTKLEVPADTDMKALEAAMIENFPELKNPTVTREGNTITFTAKAGTKGSDMLEVIYADTKLDVPADTDMKALEAAMIENFPELKNPTITREGNVVTFTAKAGTKGNVVPFVRKFAIGLAKVA</sequence>
<gene>
    <name evidence="1" type="ORF">ATN07_32740</name>
</gene>
<accession>A0A160LKN7</accession>
<dbReference type="AlphaFoldDB" id="A0A160LKN7"/>
<keyword evidence="1" id="KW-0614">Plasmid</keyword>
<dbReference type="PATRIC" id="fig|1430.6.peg.2146"/>
<geneLocation type="plasmid" evidence="1">
    <name>pAM65-52-3-235K</name>
</geneLocation>